<comment type="similarity">
    <text evidence="4 11">Belongs to the acyl-CoA oxidase family.</text>
</comment>
<feature type="domain" description="Acyl-CoA oxidase C-terminal" evidence="14">
    <location>
        <begin position="493"/>
        <end position="664"/>
    </location>
</feature>
<dbReference type="InterPro" id="IPR009100">
    <property type="entry name" value="AcylCoA_DH/oxidase_NM_dom_sf"/>
</dbReference>
<keyword evidence="5 11" id="KW-0285">Flavoprotein</keyword>
<feature type="binding site" evidence="13">
    <location>
        <position position="154"/>
    </location>
    <ligand>
        <name>FAD</name>
        <dbReference type="ChEBI" id="CHEBI:57692"/>
    </ligand>
</feature>
<dbReference type="STRING" id="34508.A0A4U5LXM9"/>
<dbReference type="Pfam" id="PF22924">
    <property type="entry name" value="ACOX_C_alpha1"/>
    <property type="match status" value="1"/>
</dbReference>
<evidence type="ECO:0000313" key="16">
    <source>
        <dbReference type="EMBL" id="TKR61008.1"/>
    </source>
</evidence>
<evidence type="ECO:0000313" key="17">
    <source>
        <dbReference type="Proteomes" id="UP000298663"/>
    </source>
</evidence>
<name>A0A4U5LXM9_STECR</name>
<dbReference type="SUPFAM" id="SSF56645">
    <property type="entry name" value="Acyl-CoA dehydrogenase NM domain-like"/>
    <property type="match status" value="1"/>
</dbReference>
<dbReference type="FunFam" id="1.20.140.10:FF:000007">
    <property type="entry name" value="Acyl-coenzyme A oxidase"/>
    <property type="match status" value="1"/>
</dbReference>
<dbReference type="GO" id="GO:0005777">
    <property type="term" value="C:peroxisome"/>
    <property type="evidence" value="ECO:0007669"/>
    <property type="project" value="UniProtKB-SubCell"/>
</dbReference>
<evidence type="ECO:0000259" key="15">
    <source>
        <dbReference type="Pfam" id="PF22924"/>
    </source>
</evidence>
<comment type="caution">
    <text evidence="16">The sequence shown here is derived from an EMBL/GenBank/DDBJ whole genome shotgun (WGS) entry which is preliminary data.</text>
</comment>
<evidence type="ECO:0000259" key="14">
    <source>
        <dbReference type="Pfam" id="PF01756"/>
    </source>
</evidence>
<dbReference type="InterPro" id="IPR046373">
    <property type="entry name" value="Acyl-CoA_Oxase/DH_mid-dom_sf"/>
</dbReference>
<evidence type="ECO:0000256" key="7">
    <source>
        <dbReference type="ARBA" id="ARBA00022832"/>
    </source>
</evidence>
<comment type="subcellular location">
    <subcellularLocation>
        <location evidence="2">Peroxisome</location>
    </subcellularLocation>
</comment>
<dbReference type="FunFam" id="2.40.110.10:FF:000040">
    <property type="entry name" value="Acyl-coenzyme A oxidase"/>
    <property type="match status" value="1"/>
</dbReference>
<reference evidence="16 17" key="1">
    <citation type="journal article" date="2015" name="Genome Biol.">
        <title>Comparative genomics of Steinernema reveals deeply conserved gene regulatory networks.</title>
        <authorList>
            <person name="Dillman A.R."/>
            <person name="Macchietto M."/>
            <person name="Porter C.F."/>
            <person name="Rogers A."/>
            <person name="Williams B."/>
            <person name="Antoshechkin I."/>
            <person name="Lee M.M."/>
            <person name="Goodwin Z."/>
            <person name="Lu X."/>
            <person name="Lewis E.E."/>
            <person name="Goodrich-Blair H."/>
            <person name="Stock S.P."/>
            <person name="Adams B.J."/>
            <person name="Sternberg P.W."/>
            <person name="Mortazavi A."/>
        </authorList>
    </citation>
    <scope>NUCLEOTIDE SEQUENCE [LARGE SCALE GENOMIC DNA]</scope>
    <source>
        <strain evidence="16 17">ALL</strain>
    </source>
</reference>
<sequence length="673" mass="75687">MTLQALMPDFPKGPLTKYRQQATFDWRQLKAFLRGEDCIDLENRMVETLQKDPLFHREWKTKTLEEMREVNHKRWIKLVEYDFLEMGDEGGMPDLDLNREFMNFWELYDQGLAARYSLSSYVFSSALLSLGTEKHKKILAAAQANKIVGCFALTELSHGSNTKNIRTTATFDNGEFVFNSPDHEAAKCWSGNLGQSATHAIVFAQLFVGGKCHGVHTFVFQVRDMRTLEPFAGLTIGDMGEKPGAWNSVENGWMMFNNFRVPLDALLDKGSQVTPDGVYETKHKSRAEQQSSSLGALSAGRVGIIEKGSNAARLAAVIAIRYGFVRRQFGPTEDEEIPVIEYPLQKHRLFPILAGAVVVSLFHKRFQDHFFDYMMKLISGEKSHEMAEISKEVHALSCAAKPVATWMGVRGLAEARLTCGGHGFLKSSRLNDFRDDFDPSQTFEGENYMIIQQAGNFLLSLEGQKGIKSPMGVIDFLNHNVGKFQGFSGDILKDVIKAYQWLVQYHISQANAEIKQKVAQGMRPFDAKNLVQVSHCQPMAIAFAELSMLQWAFEDSQNAPKNVRPVIHKLCKIYGLANLEKHVSAFYMGGYCSGPEFGKTLQSELAKAEDEMTVDAIAVCDAIAPPDFVLNSSLGCSDGNVYEHLFREFQKTANTRPSWWKDLVPKLEFKSKI</sequence>
<dbReference type="Proteomes" id="UP000298663">
    <property type="component" value="Unassembled WGS sequence"/>
</dbReference>
<feature type="domain" description="Acyl-CoA oxidase C-alpha1" evidence="15">
    <location>
        <begin position="295"/>
        <end position="459"/>
    </location>
</feature>
<dbReference type="Gene3D" id="1.20.140.10">
    <property type="entry name" value="Butyryl-CoA Dehydrogenase, subunit A, domain 3"/>
    <property type="match status" value="2"/>
</dbReference>
<dbReference type="PIRSF" id="PIRSF000168">
    <property type="entry name" value="Acyl-CoA_oxidase"/>
    <property type="match status" value="1"/>
</dbReference>
<accession>A0A4U5LXM9</accession>
<evidence type="ECO:0000256" key="5">
    <source>
        <dbReference type="ARBA" id="ARBA00022630"/>
    </source>
</evidence>
<dbReference type="FunFam" id="1.20.140.10:FF:000010">
    <property type="entry name" value="Acyl-coenzyme A oxidase"/>
    <property type="match status" value="1"/>
</dbReference>
<dbReference type="Pfam" id="PF01756">
    <property type="entry name" value="ACOX"/>
    <property type="match status" value="1"/>
</dbReference>
<evidence type="ECO:0000256" key="8">
    <source>
        <dbReference type="ARBA" id="ARBA00023002"/>
    </source>
</evidence>
<dbReference type="Gene3D" id="2.40.110.10">
    <property type="entry name" value="Butyryl-CoA Dehydrogenase, subunit A, domain 2"/>
    <property type="match status" value="1"/>
</dbReference>
<evidence type="ECO:0000256" key="3">
    <source>
        <dbReference type="ARBA" id="ARBA00005189"/>
    </source>
</evidence>
<dbReference type="InterPro" id="IPR055060">
    <property type="entry name" value="ACOX_C_alpha1"/>
</dbReference>
<keyword evidence="17" id="KW-1185">Reference proteome</keyword>
<dbReference type="InterPro" id="IPR012258">
    <property type="entry name" value="Acyl-CoA_oxidase"/>
</dbReference>
<keyword evidence="6 11" id="KW-0274">FAD</keyword>
<evidence type="ECO:0000256" key="9">
    <source>
        <dbReference type="ARBA" id="ARBA00023098"/>
    </source>
</evidence>
<dbReference type="OrthoDB" id="538336at2759"/>
<dbReference type="GO" id="GO:0033540">
    <property type="term" value="P:fatty acid beta-oxidation using acyl-CoA oxidase"/>
    <property type="evidence" value="ECO:0007669"/>
    <property type="project" value="TreeGrafter"/>
</dbReference>
<feature type="binding site" evidence="13">
    <location>
        <position position="191"/>
    </location>
    <ligand>
        <name>FAD</name>
        <dbReference type="ChEBI" id="CHEBI:57692"/>
    </ligand>
</feature>
<reference evidence="16 17" key="2">
    <citation type="journal article" date="2019" name="G3 (Bethesda)">
        <title>Hybrid Assembly of the Genome of the Entomopathogenic Nematode Steinernema carpocapsae Identifies the X-Chromosome.</title>
        <authorList>
            <person name="Serra L."/>
            <person name="Macchietto M."/>
            <person name="Macias-Munoz A."/>
            <person name="McGill C.J."/>
            <person name="Rodriguez I.M."/>
            <person name="Rodriguez B."/>
            <person name="Murad R."/>
            <person name="Mortazavi A."/>
        </authorList>
    </citation>
    <scope>NUCLEOTIDE SEQUENCE [LARGE SCALE GENOMIC DNA]</scope>
    <source>
        <strain evidence="16 17">ALL</strain>
    </source>
</reference>
<evidence type="ECO:0000256" key="2">
    <source>
        <dbReference type="ARBA" id="ARBA00004275"/>
    </source>
</evidence>
<dbReference type="GO" id="GO:0071949">
    <property type="term" value="F:FAD binding"/>
    <property type="evidence" value="ECO:0007669"/>
    <property type="project" value="InterPro"/>
</dbReference>
<dbReference type="InterPro" id="IPR002655">
    <property type="entry name" value="Acyl-CoA_oxidase_C"/>
</dbReference>
<evidence type="ECO:0000256" key="12">
    <source>
        <dbReference type="PIRSR" id="PIRSR000168-1"/>
    </source>
</evidence>
<keyword evidence="7" id="KW-0276">Fatty acid metabolism</keyword>
<comment type="cofactor">
    <cofactor evidence="1">
        <name>FAD</name>
        <dbReference type="ChEBI" id="CHEBI:57692"/>
    </cofactor>
</comment>
<dbReference type="SUPFAM" id="SSF47203">
    <property type="entry name" value="Acyl-CoA dehydrogenase C-terminal domain-like"/>
    <property type="match status" value="2"/>
</dbReference>
<evidence type="ECO:0000256" key="13">
    <source>
        <dbReference type="PIRSR" id="PIRSR000168-2"/>
    </source>
</evidence>
<dbReference type="GO" id="GO:0055088">
    <property type="term" value="P:lipid homeostasis"/>
    <property type="evidence" value="ECO:0007669"/>
    <property type="project" value="TreeGrafter"/>
</dbReference>
<evidence type="ECO:0000256" key="1">
    <source>
        <dbReference type="ARBA" id="ARBA00001974"/>
    </source>
</evidence>
<comment type="pathway">
    <text evidence="3">Lipid metabolism.</text>
</comment>
<protein>
    <recommendedName>
        <fullName evidence="11">Acyl-coenzyme A oxidase</fullName>
    </recommendedName>
</protein>
<dbReference type="InterPro" id="IPR036250">
    <property type="entry name" value="AcylCo_DH-like_C"/>
</dbReference>
<dbReference type="SMR" id="A0A4U5LXM9"/>
<dbReference type="GO" id="GO:0016402">
    <property type="term" value="F:pristanoyl-CoA oxidase activity"/>
    <property type="evidence" value="ECO:0007669"/>
    <property type="project" value="TreeGrafter"/>
</dbReference>
<gene>
    <name evidence="16" type="ORF">L596_028180</name>
</gene>
<proteinExistence type="inferred from homology"/>
<feature type="active site" description="Proton acceptor" evidence="12">
    <location>
        <position position="444"/>
    </location>
</feature>
<evidence type="ECO:0000256" key="4">
    <source>
        <dbReference type="ARBA" id="ARBA00006288"/>
    </source>
</evidence>
<dbReference type="EMBL" id="AZBU02000011">
    <property type="protein sequence ID" value="TKR61008.1"/>
    <property type="molecule type" value="Genomic_DNA"/>
</dbReference>
<dbReference type="AlphaFoldDB" id="A0A4U5LXM9"/>
<keyword evidence="8" id="KW-0560">Oxidoreductase</keyword>
<keyword evidence="9" id="KW-0443">Lipid metabolism</keyword>
<dbReference type="GO" id="GO:0005504">
    <property type="term" value="F:fatty acid binding"/>
    <property type="evidence" value="ECO:0007669"/>
    <property type="project" value="TreeGrafter"/>
</dbReference>
<evidence type="ECO:0000256" key="10">
    <source>
        <dbReference type="ARBA" id="ARBA00023140"/>
    </source>
</evidence>
<dbReference type="PANTHER" id="PTHR10909">
    <property type="entry name" value="ELECTRON TRANSPORT OXIDOREDUCTASE"/>
    <property type="match status" value="1"/>
</dbReference>
<evidence type="ECO:0000256" key="6">
    <source>
        <dbReference type="ARBA" id="ARBA00022827"/>
    </source>
</evidence>
<keyword evidence="10" id="KW-0576">Peroxisome</keyword>
<dbReference type="PANTHER" id="PTHR10909:SF390">
    <property type="entry name" value="PEROXISOMAL ACYL-COENZYME A OXIDASE 3"/>
    <property type="match status" value="1"/>
</dbReference>
<evidence type="ECO:0000256" key="11">
    <source>
        <dbReference type="PIRNR" id="PIRNR000168"/>
    </source>
</evidence>
<organism evidence="16 17">
    <name type="scientific">Steinernema carpocapsae</name>
    <name type="common">Entomopathogenic nematode</name>
    <dbReference type="NCBI Taxonomy" id="34508"/>
    <lineage>
        <taxon>Eukaryota</taxon>
        <taxon>Metazoa</taxon>
        <taxon>Ecdysozoa</taxon>
        <taxon>Nematoda</taxon>
        <taxon>Chromadorea</taxon>
        <taxon>Rhabditida</taxon>
        <taxon>Tylenchina</taxon>
        <taxon>Panagrolaimomorpha</taxon>
        <taxon>Strongyloidoidea</taxon>
        <taxon>Steinernematidae</taxon>
        <taxon>Steinernema</taxon>
    </lineage>
</organism>